<keyword evidence="3" id="KW-1185">Reference proteome</keyword>
<feature type="domain" description="EF-hand" evidence="1">
    <location>
        <begin position="41"/>
        <end position="77"/>
    </location>
</feature>
<comment type="caution">
    <text evidence="2">The sequence shown here is derived from an EMBL/GenBank/DDBJ whole genome shotgun (WGS) entry which is preliminary data.</text>
</comment>
<dbReference type="InterPro" id="IPR011992">
    <property type="entry name" value="EF-hand-dom_pair"/>
</dbReference>
<evidence type="ECO:0000259" key="1">
    <source>
        <dbReference type="PROSITE" id="PS50222"/>
    </source>
</evidence>
<dbReference type="EMBL" id="LSRX01000409">
    <property type="protein sequence ID" value="OLP98059.1"/>
    <property type="molecule type" value="Genomic_DNA"/>
</dbReference>
<dbReference type="OrthoDB" id="414385at2759"/>
<protein>
    <recommendedName>
        <fullName evidence="1">EF-hand domain-containing protein</fullName>
    </recommendedName>
</protein>
<dbReference type="SUPFAM" id="SSF47473">
    <property type="entry name" value="EF-hand"/>
    <property type="match status" value="1"/>
</dbReference>
<sequence length="167" mass="18834">MRNVVTGALASQMCVFCTTAIESAQSDKDIAIMKQMHKQRSLVEALKNTFSEIDHDNSNRAVSLDELKQVVEMHILDNIASSRPAADFQPFWKTGTGQEMMQVVEMHILDNIASSRPAADFQPFWKTGTGQEMMQDVMTLFLIIDHDESGWIDLEEPHAEHRNIGTI</sequence>
<name>A0A1Q9DSB6_SYMMI</name>
<gene>
    <name evidence="2" type="ORF">AK812_SmicGene19518</name>
</gene>
<proteinExistence type="predicted"/>
<dbReference type="Proteomes" id="UP000186817">
    <property type="component" value="Unassembled WGS sequence"/>
</dbReference>
<dbReference type="AlphaFoldDB" id="A0A1Q9DSB6"/>
<evidence type="ECO:0000313" key="3">
    <source>
        <dbReference type="Proteomes" id="UP000186817"/>
    </source>
</evidence>
<dbReference type="GO" id="GO:0005509">
    <property type="term" value="F:calcium ion binding"/>
    <property type="evidence" value="ECO:0007669"/>
    <property type="project" value="InterPro"/>
</dbReference>
<dbReference type="PROSITE" id="PS50222">
    <property type="entry name" value="EF_HAND_2"/>
    <property type="match status" value="1"/>
</dbReference>
<accession>A0A1Q9DSB6</accession>
<reference evidence="2 3" key="1">
    <citation type="submission" date="2016-02" db="EMBL/GenBank/DDBJ databases">
        <title>Genome analysis of coral dinoflagellate symbionts highlights evolutionary adaptations to a symbiotic lifestyle.</title>
        <authorList>
            <person name="Aranda M."/>
            <person name="Li Y."/>
            <person name="Liew Y.J."/>
            <person name="Baumgarten S."/>
            <person name="Simakov O."/>
            <person name="Wilson M."/>
            <person name="Piel J."/>
            <person name="Ashoor H."/>
            <person name="Bougouffa S."/>
            <person name="Bajic V.B."/>
            <person name="Ryu T."/>
            <person name="Ravasi T."/>
            <person name="Bayer T."/>
            <person name="Micklem G."/>
            <person name="Kim H."/>
            <person name="Bhak J."/>
            <person name="Lajeunesse T.C."/>
            <person name="Voolstra C.R."/>
        </authorList>
    </citation>
    <scope>NUCLEOTIDE SEQUENCE [LARGE SCALE GENOMIC DNA]</scope>
    <source>
        <strain evidence="2 3">CCMP2467</strain>
    </source>
</reference>
<dbReference type="Gene3D" id="1.10.238.10">
    <property type="entry name" value="EF-hand"/>
    <property type="match status" value="1"/>
</dbReference>
<dbReference type="InterPro" id="IPR002048">
    <property type="entry name" value="EF_hand_dom"/>
</dbReference>
<evidence type="ECO:0000313" key="2">
    <source>
        <dbReference type="EMBL" id="OLP98059.1"/>
    </source>
</evidence>
<organism evidence="2 3">
    <name type="scientific">Symbiodinium microadriaticum</name>
    <name type="common">Dinoflagellate</name>
    <name type="synonym">Zooxanthella microadriatica</name>
    <dbReference type="NCBI Taxonomy" id="2951"/>
    <lineage>
        <taxon>Eukaryota</taxon>
        <taxon>Sar</taxon>
        <taxon>Alveolata</taxon>
        <taxon>Dinophyceae</taxon>
        <taxon>Suessiales</taxon>
        <taxon>Symbiodiniaceae</taxon>
        <taxon>Symbiodinium</taxon>
    </lineage>
</organism>